<accession>A0AAV1TA56</accession>
<name>A0AAV1TA56_9STRA</name>
<dbReference type="EMBL" id="CAKLBY020000111">
    <property type="protein sequence ID" value="CAK7927499.1"/>
    <property type="molecule type" value="Genomic_DNA"/>
</dbReference>
<comment type="caution">
    <text evidence="2">The sequence shown here is derived from an EMBL/GenBank/DDBJ whole genome shotgun (WGS) entry which is preliminary data.</text>
</comment>
<gene>
    <name evidence="3" type="ORF">PM001_LOCUS12649</name>
    <name evidence="2" type="ORF">PM001_LOCUS3412</name>
</gene>
<evidence type="ECO:0000313" key="4">
    <source>
        <dbReference type="Proteomes" id="UP001162060"/>
    </source>
</evidence>
<evidence type="ECO:0000313" key="2">
    <source>
        <dbReference type="EMBL" id="CAK7906828.1"/>
    </source>
</evidence>
<sequence length="254" mass="27056">MGAAPRPRASPDGRPASLRLPFTSSRGRSGGGKSRQRMITPRVTRLDREHRLEMALDAMHAAIRATKREADGDAATPASNASALPDSVDVEEVTCLIPGARLHQLFTAVNTPMGASDPMAQVGASFRAALNRLYPATVDMALLTDASSSHKIENQVQRARGSSSPGLDSFGYDIFRSSRPSFCLLCYSVRALLAVQACSAELEGLRGAPASHEGCSARPIELAADLPAAGHIQAIRRCLVASLHALARRQRPPR</sequence>
<evidence type="ECO:0000313" key="3">
    <source>
        <dbReference type="EMBL" id="CAK7927499.1"/>
    </source>
</evidence>
<evidence type="ECO:0000256" key="1">
    <source>
        <dbReference type="SAM" id="MobiDB-lite"/>
    </source>
</evidence>
<reference evidence="2" key="1">
    <citation type="submission" date="2024-01" db="EMBL/GenBank/DDBJ databases">
        <authorList>
            <person name="Webb A."/>
        </authorList>
    </citation>
    <scope>NUCLEOTIDE SEQUENCE</scope>
    <source>
        <strain evidence="2">Pm1</strain>
    </source>
</reference>
<dbReference type="AlphaFoldDB" id="A0AAV1TA56"/>
<dbReference type="EMBL" id="CAKLBY020000031">
    <property type="protein sequence ID" value="CAK7906828.1"/>
    <property type="molecule type" value="Genomic_DNA"/>
</dbReference>
<protein>
    <submittedName>
        <fullName evidence="2">Uncharacterized protein</fullName>
    </submittedName>
</protein>
<proteinExistence type="predicted"/>
<dbReference type="Proteomes" id="UP001162060">
    <property type="component" value="Unassembled WGS sequence"/>
</dbReference>
<organism evidence="2 4">
    <name type="scientific">Peronospora matthiolae</name>
    <dbReference type="NCBI Taxonomy" id="2874970"/>
    <lineage>
        <taxon>Eukaryota</taxon>
        <taxon>Sar</taxon>
        <taxon>Stramenopiles</taxon>
        <taxon>Oomycota</taxon>
        <taxon>Peronosporomycetes</taxon>
        <taxon>Peronosporales</taxon>
        <taxon>Peronosporaceae</taxon>
        <taxon>Peronospora</taxon>
    </lineage>
</organism>
<feature type="region of interest" description="Disordered" evidence="1">
    <location>
        <begin position="1"/>
        <end position="38"/>
    </location>
</feature>